<reference evidence="10" key="1">
    <citation type="submission" date="2016-12" db="EMBL/GenBank/DDBJ databases">
        <authorList>
            <person name="Meng X."/>
        </authorList>
    </citation>
    <scope>NUCLEOTIDE SEQUENCE [LARGE SCALE GENOMIC DNA]</scope>
    <source>
        <strain evidence="10">DSM 19116</strain>
    </source>
</reference>
<dbReference type="AlphaFoldDB" id="A0A1Q5PZV7"/>
<dbReference type="CDD" id="cd06354">
    <property type="entry name" value="PBP1_PrnA-like"/>
    <property type="match status" value="1"/>
</dbReference>
<dbReference type="RefSeq" id="WP_073717390.1">
    <property type="nucleotide sequence ID" value="NZ_MQVR01000083.1"/>
</dbReference>
<evidence type="ECO:0000259" key="8">
    <source>
        <dbReference type="Pfam" id="PF02608"/>
    </source>
</evidence>
<keyword evidence="10" id="KW-1185">Reference proteome</keyword>
<dbReference type="Proteomes" id="UP000185628">
    <property type="component" value="Unassembled WGS sequence"/>
</dbReference>
<keyword evidence="4 7" id="KW-0732">Signal</keyword>
<gene>
    <name evidence="9" type="ORF">BSZ39_11055</name>
</gene>
<evidence type="ECO:0000256" key="6">
    <source>
        <dbReference type="ARBA" id="ARBA00023288"/>
    </source>
</evidence>
<evidence type="ECO:0000256" key="3">
    <source>
        <dbReference type="ARBA" id="ARBA00022475"/>
    </source>
</evidence>
<dbReference type="Gene3D" id="3.40.50.2300">
    <property type="match status" value="2"/>
</dbReference>
<comment type="similarity">
    <text evidence="2">Belongs to the BMP lipoprotein family.</text>
</comment>
<accession>A0A1Q5PZV7</accession>
<feature type="domain" description="ABC transporter substrate-binding protein PnrA-like" evidence="8">
    <location>
        <begin position="47"/>
        <end position="365"/>
    </location>
</feature>
<comment type="subcellular location">
    <subcellularLocation>
        <location evidence="1">Cell membrane</location>
        <topology evidence="1">Lipid-anchor</topology>
    </subcellularLocation>
</comment>
<dbReference type="InterPro" id="IPR003760">
    <property type="entry name" value="PnrA-like"/>
</dbReference>
<feature type="signal peptide" evidence="7">
    <location>
        <begin position="1"/>
        <end position="23"/>
    </location>
</feature>
<evidence type="ECO:0000256" key="7">
    <source>
        <dbReference type="SAM" id="SignalP"/>
    </source>
</evidence>
<evidence type="ECO:0000313" key="9">
    <source>
        <dbReference type="EMBL" id="OKL53154.1"/>
    </source>
</evidence>
<sequence>MKKSVLFSTMAAAALVLSACGQAPEKAPATDSSSDGSGSADYSNFKACMVSDEGGFDDRSFNQSGFEGLKKAESELGVKVQTAESRSPGDYQQNIDSLINQNCNLIIGVGFLLNNAIRDSAKANPDVNFALIDSRITEGQGDTFKVLDLPNAKPLVFNTAEAGYLAGYVAAGMSESGKLGTFGGMDLPSVKIFMDGFEDGMKKYNEDNGKSVTLAGWSKESQTGQFVGNFSDTNKGKQITENMLAQGVDIVMPVAGPVGSGTVAAVKEAKKGAVVWVDSDGFKSTSDGDVMLTSVVKEIGQSVFDTVKSSAEGKYTAEAYVGTIENGGVAMAEFHDFDSKVPAELKEAVEKLKQQIVSGEIKVETKNQP</sequence>
<keyword evidence="6" id="KW-0449">Lipoprotein</keyword>
<evidence type="ECO:0000256" key="4">
    <source>
        <dbReference type="ARBA" id="ARBA00022729"/>
    </source>
</evidence>
<dbReference type="PROSITE" id="PS51257">
    <property type="entry name" value="PROKAR_LIPOPROTEIN"/>
    <property type="match status" value="1"/>
</dbReference>
<dbReference type="SUPFAM" id="SSF53822">
    <property type="entry name" value="Periplasmic binding protein-like I"/>
    <property type="match status" value="1"/>
</dbReference>
<keyword evidence="3" id="KW-1003">Cell membrane</keyword>
<dbReference type="PANTHER" id="PTHR34296:SF2">
    <property type="entry name" value="ABC TRANSPORTER GUANOSINE-BINDING PROTEIN NUPN"/>
    <property type="match status" value="1"/>
</dbReference>
<dbReference type="STRING" id="208480.SAMN02910418_01044"/>
<dbReference type="InterPro" id="IPR028082">
    <property type="entry name" value="Peripla_BP_I"/>
</dbReference>
<evidence type="ECO:0000256" key="5">
    <source>
        <dbReference type="ARBA" id="ARBA00023136"/>
    </source>
</evidence>
<evidence type="ECO:0000256" key="2">
    <source>
        <dbReference type="ARBA" id="ARBA00008610"/>
    </source>
</evidence>
<evidence type="ECO:0000313" key="10">
    <source>
        <dbReference type="Proteomes" id="UP000185628"/>
    </source>
</evidence>
<name>A0A1Q5PZV7_9ACTO</name>
<proteinExistence type="inferred from homology"/>
<feature type="chain" id="PRO_5039440930" evidence="7">
    <location>
        <begin position="24"/>
        <end position="369"/>
    </location>
</feature>
<dbReference type="EMBL" id="MQVR01000083">
    <property type="protein sequence ID" value="OKL53154.1"/>
    <property type="molecule type" value="Genomic_DNA"/>
</dbReference>
<organism evidence="9 10">
    <name type="scientific">Bowdeniella nasicola</name>
    <dbReference type="NCBI Taxonomy" id="208480"/>
    <lineage>
        <taxon>Bacteria</taxon>
        <taxon>Bacillati</taxon>
        <taxon>Actinomycetota</taxon>
        <taxon>Actinomycetes</taxon>
        <taxon>Actinomycetales</taxon>
        <taxon>Actinomycetaceae</taxon>
        <taxon>Bowdeniella</taxon>
    </lineage>
</organism>
<dbReference type="Pfam" id="PF02608">
    <property type="entry name" value="Bmp"/>
    <property type="match status" value="1"/>
</dbReference>
<comment type="caution">
    <text evidence="9">The sequence shown here is derived from an EMBL/GenBank/DDBJ whole genome shotgun (WGS) entry which is preliminary data.</text>
</comment>
<evidence type="ECO:0000256" key="1">
    <source>
        <dbReference type="ARBA" id="ARBA00004193"/>
    </source>
</evidence>
<dbReference type="PANTHER" id="PTHR34296">
    <property type="entry name" value="TRANSCRIPTIONAL ACTIVATOR PROTEIN MED"/>
    <property type="match status" value="1"/>
</dbReference>
<dbReference type="GO" id="GO:0005886">
    <property type="term" value="C:plasma membrane"/>
    <property type="evidence" value="ECO:0007669"/>
    <property type="project" value="UniProtKB-SubCell"/>
</dbReference>
<dbReference type="InterPro" id="IPR050957">
    <property type="entry name" value="BMP_lipoprotein"/>
</dbReference>
<keyword evidence="5" id="KW-0472">Membrane</keyword>
<protein>
    <submittedName>
        <fullName evidence="9">BMP family ABC transporter substrate-binding protein</fullName>
    </submittedName>
</protein>